<evidence type="ECO:0000256" key="4">
    <source>
        <dbReference type="ARBA" id="ARBA00022989"/>
    </source>
</evidence>
<feature type="transmembrane region" description="Helical" evidence="6">
    <location>
        <begin position="142"/>
        <end position="162"/>
    </location>
</feature>
<evidence type="ECO:0000256" key="1">
    <source>
        <dbReference type="ARBA" id="ARBA00004651"/>
    </source>
</evidence>
<gene>
    <name evidence="7" type="ORF">J3R73_004226</name>
</gene>
<dbReference type="Proteomes" id="UP001237448">
    <property type="component" value="Unassembled WGS sequence"/>
</dbReference>
<keyword evidence="4 6" id="KW-1133">Transmembrane helix</keyword>
<dbReference type="InterPro" id="IPR001851">
    <property type="entry name" value="ABC_transp_permease"/>
</dbReference>
<comment type="caution">
    <text evidence="7">The sequence shown here is derived from an EMBL/GenBank/DDBJ whole genome shotgun (WGS) entry which is preliminary data.</text>
</comment>
<dbReference type="CDD" id="cd06579">
    <property type="entry name" value="TM_PBP1_transp_AraH_like"/>
    <property type="match status" value="1"/>
</dbReference>
<keyword evidence="8" id="KW-1185">Reference proteome</keyword>
<feature type="transmembrane region" description="Helical" evidence="6">
    <location>
        <begin position="314"/>
        <end position="334"/>
    </location>
</feature>
<organism evidence="7 8">
    <name type="scientific">Labrys monachus</name>
    <dbReference type="NCBI Taxonomy" id="217067"/>
    <lineage>
        <taxon>Bacteria</taxon>
        <taxon>Pseudomonadati</taxon>
        <taxon>Pseudomonadota</taxon>
        <taxon>Alphaproteobacteria</taxon>
        <taxon>Hyphomicrobiales</taxon>
        <taxon>Xanthobacteraceae</taxon>
        <taxon>Labrys</taxon>
    </lineage>
</organism>
<evidence type="ECO:0000256" key="3">
    <source>
        <dbReference type="ARBA" id="ARBA00022692"/>
    </source>
</evidence>
<name>A0ABU0FIJ5_9HYPH</name>
<sequence length="336" mass="34205">MSVDGQQNAAALSRDRRARLDLLTSGNVIRLAILVLLVAVFAVITRGATIGLENLSNVLIQSSIRGIAACGQAMVVLTAGLDLSVSGVMAAALMTGGSLITMNPQYSLFGTPISPVLGIAAMIAVGVAFGTASGTLVARLRLPALIVTLGAWQIGNGLAYQVTGSGFVDKLPASIAFIGQGSLLHVPNPVILFFIVVALSHFLLHRTAFGAEIYAVGGNARTAFISGVRVVRVRIAVFAAAGFFYAIGAVISMSRYMSATLAQSTGLELSTIAAVAIGGVSLSGGKGSILGVFLGVLIIGVIDNGLSVTGVGPAYQAILKGAIIIVAVMSDGLLRR</sequence>
<evidence type="ECO:0000256" key="2">
    <source>
        <dbReference type="ARBA" id="ARBA00022475"/>
    </source>
</evidence>
<dbReference type="Pfam" id="PF02653">
    <property type="entry name" value="BPD_transp_2"/>
    <property type="match status" value="1"/>
</dbReference>
<dbReference type="PANTHER" id="PTHR32196">
    <property type="entry name" value="ABC TRANSPORTER PERMEASE PROTEIN YPHD-RELATED-RELATED"/>
    <property type="match status" value="1"/>
</dbReference>
<accession>A0ABU0FIJ5</accession>
<proteinExistence type="predicted"/>
<dbReference type="RefSeq" id="WP_307431439.1">
    <property type="nucleotide sequence ID" value="NZ_JAUSVK010000001.1"/>
</dbReference>
<reference evidence="7 8" key="1">
    <citation type="submission" date="2023-07" db="EMBL/GenBank/DDBJ databases">
        <title>Genomic Encyclopedia of Type Strains, Phase IV (KMG-IV): sequencing the most valuable type-strain genomes for metagenomic binning, comparative biology and taxonomic classification.</title>
        <authorList>
            <person name="Goeker M."/>
        </authorList>
    </citation>
    <scope>NUCLEOTIDE SEQUENCE [LARGE SCALE GENOMIC DNA]</scope>
    <source>
        <strain evidence="7 8">DSM 5896</strain>
    </source>
</reference>
<evidence type="ECO:0000256" key="6">
    <source>
        <dbReference type="SAM" id="Phobius"/>
    </source>
</evidence>
<feature type="transmembrane region" description="Helical" evidence="6">
    <location>
        <begin position="289"/>
        <end position="308"/>
    </location>
</feature>
<evidence type="ECO:0000313" key="8">
    <source>
        <dbReference type="Proteomes" id="UP001237448"/>
    </source>
</evidence>
<evidence type="ECO:0000313" key="7">
    <source>
        <dbReference type="EMBL" id="MDQ0394434.1"/>
    </source>
</evidence>
<feature type="transmembrane region" description="Helical" evidence="6">
    <location>
        <begin position="235"/>
        <end position="254"/>
    </location>
</feature>
<feature type="transmembrane region" description="Helical" evidence="6">
    <location>
        <begin position="260"/>
        <end position="282"/>
    </location>
</feature>
<dbReference type="EMBL" id="JAUSVK010000001">
    <property type="protein sequence ID" value="MDQ0394434.1"/>
    <property type="molecule type" value="Genomic_DNA"/>
</dbReference>
<keyword evidence="2" id="KW-1003">Cell membrane</keyword>
<feature type="transmembrane region" description="Helical" evidence="6">
    <location>
        <begin position="182"/>
        <end position="204"/>
    </location>
</feature>
<keyword evidence="5 6" id="KW-0472">Membrane</keyword>
<feature type="transmembrane region" description="Helical" evidence="6">
    <location>
        <begin position="106"/>
        <end position="130"/>
    </location>
</feature>
<keyword evidence="3 6" id="KW-0812">Transmembrane</keyword>
<feature type="transmembrane region" description="Helical" evidence="6">
    <location>
        <begin position="73"/>
        <end position="94"/>
    </location>
</feature>
<evidence type="ECO:0000256" key="5">
    <source>
        <dbReference type="ARBA" id="ARBA00023136"/>
    </source>
</evidence>
<comment type="subcellular location">
    <subcellularLocation>
        <location evidence="1">Cell membrane</location>
        <topology evidence="1">Multi-pass membrane protein</topology>
    </subcellularLocation>
</comment>
<feature type="transmembrane region" description="Helical" evidence="6">
    <location>
        <begin position="28"/>
        <end position="52"/>
    </location>
</feature>
<protein>
    <submittedName>
        <fullName evidence="7">Ribose/xylose/arabinose/galactoside ABC-type transport system permease subunit</fullName>
    </submittedName>
</protein>